<evidence type="ECO:0000313" key="2">
    <source>
        <dbReference type="Proteomes" id="UP000664109"/>
    </source>
</evidence>
<protein>
    <recommendedName>
        <fullName evidence="3">Lipoprotein</fullName>
    </recommendedName>
</protein>
<dbReference type="Proteomes" id="UP000664109">
    <property type="component" value="Unassembled WGS sequence"/>
</dbReference>
<gene>
    <name evidence="1" type="ORF">JE024_22570</name>
</gene>
<sequence length="161" mass="16749">MLCLLVTGLSACTLTAPDPPDHGFRTEGADLVVAYPLCPSEEVHGASIAVSRDEGGFETLWRATGPRDAAVRGGEFVVGSDRSFAAEDKGLAGSLPDEFFVETVVTIDGGVETGDDGSVDLRKLRGAELGPGEYMTWSGEVMTRAEINAQRRCGAASPSGG</sequence>
<comment type="caution">
    <text evidence="1">The sequence shown here is derived from an EMBL/GenBank/DDBJ whole genome shotgun (WGS) entry which is preliminary data.</text>
</comment>
<accession>A0ABS2UV72</accession>
<organism evidence="1 2">
    <name type="scientific">Streptomyces zhihengii</name>
    <dbReference type="NCBI Taxonomy" id="1818004"/>
    <lineage>
        <taxon>Bacteria</taxon>
        <taxon>Bacillati</taxon>
        <taxon>Actinomycetota</taxon>
        <taxon>Actinomycetes</taxon>
        <taxon>Kitasatosporales</taxon>
        <taxon>Streptomycetaceae</taxon>
        <taxon>Streptomyces</taxon>
    </lineage>
</organism>
<proteinExistence type="predicted"/>
<evidence type="ECO:0008006" key="3">
    <source>
        <dbReference type="Google" id="ProtNLM"/>
    </source>
</evidence>
<evidence type="ECO:0000313" key="1">
    <source>
        <dbReference type="EMBL" id="MBM9621472.1"/>
    </source>
</evidence>
<reference evidence="1 2" key="1">
    <citation type="journal article" date="2016" name="Arch. Microbiol.">
        <title>Streptomyces zhihengii sp. nov., isolated from rhizospheric soil of Psammosilene tunicoides.</title>
        <authorList>
            <person name="Huang M.J."/>
            <person name="Fei J.J."/>
            <person name="Salam N."/>
            <person name="Kim C.J."/>
            <person name="Hozzein W.N."/>
            <person name="Xiao M."/>
            <person name="Huang H.Q."/>
            <person name="Li W.J."/>
        </authorList>
    </citation>
    <scope>NUCLEOTIDE SEQUENCE [LARGE SCALE GENOMIC DNA]</scope>
    <source>
        <strain evidence="1 2">YIM T102</strain>
    </source>
</reference>
<dbReference type="EMBL" id="JAFEJA010000001">
    <property type="protein sequence ID" value="MBM9621472.1"/>
    <property type="molecule type" value="Genomic_DNA"/>
</dbReference>
<name>A0ABS2UV72_9ACTN</name>
<keyword evidence="2" id="KW-1185">Reference proteome</keyword>